<sequence length="63" mass="7409">MASVPWWIYFVLAGIVYSGYKVATLTIEDRKVDQNFIEEEGKVFIERMEDEKKRRHKTKAAGE</sequence>
<name>A0A5R9FBS5_9BACL</name>
<feature type="transmembrane region" description="Helical" evidence="1">
    <location>
        <begin position="6"/>
        <end position="23"/>
    </location>
</feature>
<organism evidence="2 3">
    <name type="scientific">Exobacillus caeni</name>
    <dbReference type="NCBI Taxonomy" id="2574798"/>
    <lineage>
        <taxon>Bacteria</taxon>
        <taxon>Bacillati</taxon>
        <taxon>Bacillota</taxon>
        <taxon>Bacilli</taxon>
        <taxon>Bacillales</taxon>
        <taxon>Guptibacillaceae</taxon>
        <taxon>Exobacillus</taxon>
    </lineage>
</organism>
<comment type="caution">
    <text evidence="2">The sequence shown here is derived from an EMBL/GenBank/DDBJ whole genome shotgun (WGS) entry which is preliminary data.</text>
</comment>
<evidence type="ECO:0000256" key="1">
    <source>
        <dbReference type="SAM" id="Phobius"/>
    </source>
</evidence>
<dbReference type="Proteomes" id="UP000308230">
    <property type="component" value="Unassembled WGS sequence"/>
</dbReference>
<dbReference type="Pfam" id="PF14147">
    <property type="entry name" value="Spore_YhaL"/>
    <property type="match status" value="1"/>
</dbReference>
<reference evidence="2 3" key="1">
    <citation type="submission" date="2019-04" db="EMBL/GenBank/DDBJ databases">
        <title>Bacillus caeni sp. nov., a bacterium isolated from mangrove sediment.</title>
        <authorList>
            <person name="Huang H."/>
            <person name="Mo K."/>
            <person name="Hu Y."/>
        </authorList>
    </citation>
    <scope>NUCLEOTIDE SEQUENCE [LARGE SCALE GENOMIC DNA]</scope>
    <source>
        <strain evidence="2 3">HB172195</strain>
    </source>
</reference>
<keyword evidence="1" id="KW-0812">Transmembrane</keyword>
<keyword evidence="3" id="KW-1185">Reference proteome</keyword>
<dbReference type="AlphaFoldDB" id="A0A5R9FBS5"/>
<dbReference type="OrthoDB" id="2454520at2"/>
<keyword evidence="1" id="KW-1133">Transmembrane helix</keyword>
<dbReference type="InterPro" id="IPR025428">
    <property type="entry name" value="Spore_YhaL"/>
</dbReference>
<evidence type="ECO:0000313" key="2">
    <source>
        <dbReference type="EMBL" id="TLS38333.1"/>
    </source>
</evidence>
<evidence type="ECO:0000313" key="3">
    <source>
        <dbReference type="Proteomes" id="UP000308230"/>
    </source>
</evidence>
<keyword evidence="1" id="KW-0472">Membrane</keyword>
<accession>A0A5R9FBS5</accession>
<dbReference type="EMBL" id="SWLG01000004">
    <property type="protein sequence ID" value="TLS38333.1"/>
    <property type="molecule type" value="Genomic_DNA"/>
</dbReference>
<proteinExistence type="predicted"/>
<protein>
    <submittedName>
        <fullName evidence="2">SigE-dependent sporulation protein</fullName>
    </submittedName>
</protein>
<gene>
    <name evidence="2" type="ORF">FCL54_05750</name>
</gene>